<sequence length="61" mass="6346">GRCSLLVRTRPRSRRAQGPIPLKVCHVCGPSVKSDVDQTSSRWCGVVLGDGGASSGAVLVI</sequence>
<organism evidence="1 2">
    <name type="scientific">Araneus ventricosus</name>
    <name type="common">Orbweaver spider</name>
    <name type="synonym">Epeira ventricosa</name>
    <dbReference type="NCBI Taxonomy" id="182803"/>
    <lineage>
        <taxon>Eukaryota</taxon>
        <taxon>Metazoa</taxon>
        <taxon>Ecdysozoa</taxon>
        <taxon>Arthropoda</taxon>
        <taxon>Chelicerata</taxon>
        <taxon>Arachnida</taxon>
        <taxon>Araneae</taxon>
        <taxon>Araneomorphae</taxon>
        <taxon>Entelegynae</taxon>
        <taxon>Araneoidea</taxon>
        <taxon>Araneidae</taxon>
        <taxon>Araneus</taxon>
    </lineage>
</organism>
<evidence type="ECO:0000313" key="2">
    <source>
        <dbReference type="Proteomes" id="UP000499080"/>
    </source>
</evidence>
<dbReference type="AlphaFoldDB" id="A0A4Y2M8K9"/>
<dbReference type="Proteomes" id="UP000499080">
    <property type="component" value="Unassembled WGS sequence"/>
</dbReference>
<reference evidence="1 2" key="1">
    <citation type="journal article" date="2019" name="Sci. Rep.">
        <title>Orb-weaving spider Araneus ventricosus genome elucidates the spidroin gene catalogue.</title>
        <authorList>
            <person name="Kono N."/>
            <person name="Nakamura H."/>
            <person name="Ohtoshi R."/>
            <person name="Moran D.A.P."/>
            <person name="Shinohara A."/>
            <person name="Yoshida Y."/>
            <person name="Fujiwara M."/>
            <person name="Mori M."/>
            <person name="Tomita M."/>
            <person name="Arakawa K."/>
        </authorList>
    </citation>
    <scope>NUCLEOTIDE SEQUENCE [LARGE SCALE GENOMIC DNA]</scope>
</reference>
<feature type="non-terminal residue" evidence="1">
    <location>
        <position position="1"/>
    </location>
</feature>
<comment type="caution">
    <text evidence="1">The sequence shown here is derived from an EMBL/GenBank/DDBJ whole genome shotgun (WGS) entry which is preliminary data.</text>
</comment>
<accession>A0A4Y2M8K9</accession>
<dbReference type="EMBL" id="BGPR01006935">
    <property type="protein sequence ID" value="GBN23019.1"/>
    <property type="molecule type" value="Genomic_DNA"/>
</dbReference>
<protein>
    <submittedName>
        <fullName evidence="1">Uncharacterized protein</fullName>
    </submittedName>
</protein>
<evidence type="ECO:0000313" key="1">
    <source>
        <dbReference type="EMBL" id="GBN23019.1"/>
    </source>
</evidence>
<gene>
    <name evidence="1" type="ORF">AVEN_171577_1</name>
</gene>
<keyword evidence="2" id="KW-1185">Reference proteome</keyword>
<name>A0A4Y2M8K9_ARAVE</name>
<proteinExistence type="predicted"/>